<keyword evidence="7" id="KW-1185">Reference proteome</keyword>
<dbReference type="AlphaFoldDB" id="A0A3S3QFW0"/>
<dbReference type="PROSITE" id="PS50893">
    <property type="entry name" value="ABC_TRANSPORTER_2"/>
    <property type="match status" value="1"/>
</dbReference>
<reference evidence="6 7" key="1">
    <citation type="submission" date="2017-01" db="EMBL/GenBank/DDBJ databases">
        <title>The cable genome- insights into the physiology and evolution of filamentous bacteria capable of sulfide oxidation via long distance electron transfer.</title>
        <authorList>
            <person name="Schreiber L."/>
            <person name="Bjerg J.T."/>
            <person name="Boggild A."/>
            <person name="Van De Vossenberg J."/>
            <person name="Meysman F."/>
            <person name="Nielsen L.P."/>
            <person name="Schramm A."/>
            <person name="Kjeldsen K.U."/>
        </authorList>
    </citation>
    <scope>NUCLEOTIDE SEQUENCE [LARGE SCALE GENOMIC DNA]</scope>
    <source>
        <strain evidence="6">MCF</strain>
    </source>
</reference>
<dbReference type="InterPro" id="IPR003439">
    <property type="entry name" value="ABC_transporter-like_ATP-bd"/>
</dbReference>
<dbReference type="EMBL" id="MTKO01000122">
    <property type="protein sequence ID" value="RWX43347.1"/>
    <property type="molecule type" value="Genomic_DNA"/>
</dbReference>
<dbReference type="InterPro" id="IPR003593">
    <property type="entry name" value="AAA+_ATPase"/>
</dbReference>
<dbReference type="Gene3D" id="3.40.50.300">
    <property type="entry name" value="P-loop containing nucleotide triphosphate hydrolases"/>
    <property type="match status" value="1"/>
</dbReference>
<accession>A0A3S3QFW0</accession>
<name>A0A3S3QFW0_9BACT</name>
<keyword evidence="3" id="KW-0547">Nucleotide-binding</keyword>
<keyword evidence="4 6" id="KW-0067">ATP-binding</keyword>
<evidence type="ECO:0000256" key="4">
    <source>
        <dbReference type="ARBA" id="ARBA00022840"/>
    </source>
</evidence>
<keyword evidence="2" id="KW-0813">Transport</keyword>
<dbReference type="GO" id="GO:0005524">
    <property type="term" value="F:ATP binding"/>
    <property type="evidence" value="ECO:0007669"/>
    <property type="project" value="UniProtKB-KW"/>
</dbReference>
<evidence type="ECO:0000259" key="5">
    <source>
        <dbReference type="PROSITE" id="PS50893"/>
    </source>
</evidence>
<evidence type="ECO:0000256" key="3">
    <source>
        <dbReference type="ARBA" id="ARBA00022741"/>
    </source>
</evidence>
<evidence type="ECO:0000313" key="6">
    <source>
        <dbReference type="EMBL" id="RWX43347.1"/>
    </source>
</evidence>
<dbReference type="CDD" id="cd03230">
    <property type="entry name" value="ABC_DR_subfamily_A"/>
    <property type="match status" value="1"/>
</dbReference>
<evidence type="ECO:0000256" key="1">
    <source>
        <dbReference type="ARBA" id="ARBA00005417"/>
    </source>
</evidence>
<comment type="similarity">
    <text evidence="1">Belongs to the ABC transporter superfamily.</text>
</comment>
<dbReference type="PANTHER" id="PTHR43335:SF4">
    <property type="entry name" value="ABC TRANSPORTER, ATP-BINDING PROTEIN"/>
    <property type="match status" value="1"/>
</dbReference>
<dbReference type="Pfam" id="PF00005">
    <property type="entry name" value="ABC_tran"/>
    <property type="match status" value="1"/>
</dbReference>
<dbReference type="InterPro" id="IPR027417">
    <property type="entry name" value="P-loop_NTPase"/>
</dbReference>
<sequence length="270" mass="29569">MIKVEHLTRKYGDFTAVDDVSFAIGQGEIVGLLGHNGAGKTTIMKMMTGYLEPTEGNITVDELDIGKHRRKIQKKIGYLPENCPVYPEMTVLEYLEYSAALHGVAKQDRPALIREAVARTALEAKATKQLSTLSRGYRQRTGVAQAILHQPDILILDEPTNGLDPTQIQHMRTLIAELAKTTTIIVSTHILQEVQAICDRVIIIKDGAMALDAQVDGLQQSSKLLISTDAETNSALELFQSFSQVTSAAEGRSQQFELKLHADADSKATA</sequence>
<protein>
    <submittedName>
        <fullName evidence="6">ABC-2 type transport system ATP-binding protein</fullName>
    </submittedName>
</protein>
<dbReference type="SUPFAM" id="SSF52540">
    <property type="entry name" value="P-loop containing nucleoside triphosphate hydrolases"/>
    <property type="match status" value="1"/>
</dbReference>
<evidence type="ECO:0000313" key="7">
    <source>
        <dbReference type="Proteomes" id="UP000287853"/>
    </source>
</evidence>
<evidence type="ECO:0000256" key="2">
    <source>
        <dbReference type="ARBA" id="ARBA00022448"/>
    </source>
</evidence>
<dbReference type="PANTHER" id="PTHR43335">
    <property type="entry name" value="ABC TRANSPORTER, ATP-BINDING PROTEIN"/>
    <property type="match status" value="1"/>
</dbReference>
<feature type="domain" description="ABC transporter" evidence="5">
    <location>
        <begin position="2"/>
        <end position="231"/>
    </location>
</feature>
<organism evidence="6 7">
    <name type="scientific">Candidatus Electrothrix aarhusensis</name>
    <dbReference type="NCBI Taxonomy" id="1859131"/>
    <lineage>
        <taxon>Bacteria</taxon>
        <taxon>Pseudomonadati</taxon>
        <taxon>Thermodesulfobacteriota</taxon>
        <taxon>Desulfobulbia</taxon>
        <taxon>Desulfobulbales</taxon>
        <taxon>Desulfobulbaceae</taxon>
        <taxon>Candidatus Electrothrix</taxon>
    </lineage>
</organism>
<dbReference type="GO" id="GO:0016887">
    <property type="term" value="F:ATP hydrolysis activity"/>
    <property type="evidence" value="ECO:0007669"/>
    <property type="project" value="InterPro"/>
</dbReference>
<comment type="caution">
    <text evidence="6">The sequence shown here is derived from an EMBL/GenBank/DDBJ whole genome shotgun (WGS) entry which is preliminary data.</text>
</comment>
<feature type="non-terminal residue" evidence="6">
    <location>
        <position position="270"/>
    </location>
</feature>
<gene>
    <name evidence="6" type="ORF">H206_02776</name>
</gene>
<dbReference type="Proteomes" id="UP000287853">
    <property type="component" value="Unassembled WGS sequence"/>
</dbReference>
<dbReference type="SMART" id="SM00382">
    <property type="entry name" value="AAA"/>
    <property type="match status" value="1"/>
</dbReference>
<proteinExistence type="inferred from homology"/>